<dbReference type="GO" id="GO:0015697">
    <property type="term" value="P:quaternary ammonium group transport"/>
    <property type="evidence" value="ECO:0007669"/>
    <property type="project" value="UniProtKB-ARBA"/>
</dbReference>
<dbReference type="SUPFAM" id="SSF52540">
    <property type="entry name" value="P-loop containing nucleoside triphosphate hydrolases"/>
    <property type="match status" value="1"/>
</dbReference>
<dbReference type="Proteomes" id="UP000035100">
    <property type="component" value="Unassembled WGS sequence"/>
</dbReference>
<organism evidence="5 6">
    <name type="scientific">Wenxinia marina DSM 24838</name>
    <dbReference type="NCBI Taxonomy" id="1123501"/>
    <lineage>
        <taxon>Bacteria</taxon>
        <taxon>Pseudomonadati</taxon>
        <taxon>Pseudomonadota</taxon>
        <taxon>Alphaproteobacteria</taxon>
        <taxon>Rhodobacterales</taxon>
        <taxon>Roseobacteraceae</taxon>
        <taxon>Wenxinia</taxon>
    </lineage>
</organism>
<dbReference type="InterPro" id="IPR050093">
    <property type="entry name" value="ABC_SmlMolc_Importer"/>
</dbReference>
<proteinExistence type="predicted"/>
<dbReference type="EMBL" id="AONG01000005">
    <property type="protein sequence ID" value="KIQ70425.1"/>
    <property type="molecule type" value="Genomic_DNA"/>
</dbReference>
<evidence type="ECO:0000259" key="4">
    <source>
        <dbReference type="PROSITE" id="PS50893"/>
    </source>
</evidence>
<feature type="domain" description="ABC transporter" evidence="4">
    <location>
        <begin position="4"/>
        <end position="236"/>
    </location>
</feature>
<dbReference type="eggNOG" id="COG3842">
    <property type="taxonomic scope" value="Bacteria"/>
</dbReference>
<evidence type="ECO:0000313" key="6">
    <source>
        <dbReference type="Proteomes" id="UP000035100"/>
    </source>
</evidence>
<accession>A0A0D0NQ65</accession>
<dbReference type="SUPFAM" id="SSF50331">
    <property type="entry name" value="MOP-like"/>
    <property type="match status" value="1"/>
</dbReference>
<reference evidence="5 6" key="1">
    <citation type="submission" date="2013-01" db="EMBL/GenBank/DDBJ databases">
        <authorList>
            <person name="Fiebig A."/>
            <person name="Goeker M."/>
            <person name="Klenk H.-P.P."/>
        </authorList>
    </citation>
    <scope>NUCLEOTIDE SEQUENCE [LARGE SCALE GENOMIC DNA]</scope>
    <source>
        <strain evidence="5 6">DSM 24838</strain>
    </source>
</reference>
<dbReference type="InterPro" id="IPR003593">
    <property type="entry name" value="AAA+_ATPase"/>
</dbReference>
<dbReference type="SMART" id="SM00382">
    <property type="entry name" value="AAA"/>
    <property type="match status" value="1"/>
</dbReference>
<evidence type="ECO:0000256" key="2">
    <source>
        <dbReference type="ARBA" id="ARBA00022741"/>
    </source>
</evidence>
<dbReference type="STRING" id="1123501.Wenmar_00801"/>
<evidence type="ECO:0000256" key="1">
    <source>
        <dbReference type="ARBA" id="ARBA00022448"/>
    </source>
</evidence>
<dbReference type="Pfam" id="PF00005">
    <property type="entry name" value="ABC_tran"/>
    <property type="match status" value="1"/>
</dbReference>
<dbReference type="PATRIC" id="fig|1123501.6.peg.866"/>
<dbReference type="PANTHER" id="PTHR42781">
    <property type="entry name" value="SPERMIDINE/PUTRESCINE IMPORT ATP-BINDING PROTEIN POTA"/>
    <property type="match status" value="1"/>
</dbReference>
<dbReference type="InterPro" id="IPR027417">
    <property type="entry name" value="P-loop_NTPase"/>
</dbReference>
<dbReference type="Gene3D" id="3.40.50.300">
    <property type="entry name" value="P-loop containing nucleotide triphosphate hydrolases"/>
    <property type="match status" value="1"/>
</dbReference>
<dbReference type="InterPro" id="IPR013611">
    <property type="entry name" value="Transp-assoc_OB_typ2"/>
</dbReference>
<dbReference type="PANTHER" id="PTHR42781:SF4">
    <property type="entry name" value="SPERMIDINE_PUTRESCINE IMPORT ATP-BINDING PROTEIN POTA"/>
    <property type="match status" value="1"/>
</dbReference>
<dbReference type="GO" id="GO:0043190">
    <property type="term" value="C:ATP-binding cassette (ABC) transporter complex"/>
    <property type="evidence" value="ECO:0007669"/>
    <property type="project" value="InterPro"/>
</dbReference>
<evidence type="ECO:0000313" key="5">
    <source>
        <dbReference type="EMBL" id="KIQ70425.1"/>
    </source>
</evidence>
<dbReference type="GO" id="GO:0022857">
    <property type="term" value="F:transmembrane transporter activity"/>
    <property type="evidence" value="ECO:0007669"/>
    <property type="project" value="InterPro"/>
</dbReference>
<keyword evidence="6" id="KW-1185">Reference proteome</keyword>
<comment type="caution">
    <text evidence="5">The sequence shown here is derived from an EMBL/GenBank/DDBJ whole genome shotgun (WGS) entry which is preliminary data.</text>
</comment>
<dbReference type="InterPro" id="IPR017871">
    <property type="entry name" value="ABC_transporter-like_CS"/>
</dbReference>
<dbReference type="GO" id="GO:0016887">
    <property type="term" value="F:ATP hydrolysis activity"/>
    <property type="evidence" value="ECO:0007669"/>
    <property type="project" value="InterPro"/>
</dbReference>
<dbReference type="PROSITE" id="PS50893">
    <property type="entry name" value="ABC_TRANSPORTER_2"/>
    <property type="match status" value="1"/>
</dbReference>
<sequence length="346" mass="36363">MTRVTLDALTAVYPGAAAPAVDGLTLEVAEGELVALLGPSGCGKTTALKMVAGLLAPTSGDVAFGGRSVLEVPPERRGAVLVMQGGLLFPYMSVADNVGFGLRMRGRPRDEIRRRAADMLERVRLPGLADRRPAELSGGQQQRVALARALVVGPKVLLLDEPLSSLDAHLRGEMRDLIRELQQELGITTIMVTHDQEEAAILADRVALILQGRLQQVDAPRAMYDRPATEAAARFFGGRNFVPGTAEGGRFLSALGPLVLPEGARDGPGLLTIRPEAIRPGAGPENTLAVRVTGRAFLGTATRLTLAAGDVTLEAVLPPDTADAFAPGGAAEVHLPRCALWVLPPA</sequence>
<dbReference type="AlphaFoldDB" id="A0A0D0NQ65"/>
<evidence type="ECO:0000256" key="3">
    <source>
        <dbReference type="ARBA" id="ARBA00022840"/>
    </source>
</evidence>
<dbReference type="InterPro" id="IPR008995">
    <property type="entry name" value="Mo/tungstate-bd_C_term_dom"/>
</dbReference>
<protein>
    <submittedName>
        <fullName evidence="5">ABC-type spermidine/putrescine transport system, ATPase component</fullName>
    </submittedName>
</protein>
<dbReference type="FunFam" id="3.40.50.300:FF:000425">
    <property type="entry name" value="Probable ABC transporter, ATP-binding subunit"/>
    <property type="match status" value="1"/>
</dbReference>
<dbReference type="InterPro" id="IPR003439">
    <property type="entry name" value="ABC_transporter-like_ATP-bd"/>
</dbReference>
<keyword evidence="2" id="KW-0547">Nucleotide-binding</keyword>
<dbReference type="Pfam" id="PF08402">
    <property type="entry name" value="TOBE_2"/>
    <property type="match status" value="1"/>
</dbReference>
<keyword evidence="3" id="KW-0067">ATP-binding</keyword>
<dbReference type="RefSeq" id="WP_018304169.1">
    <property type="nucleotide sequence ID" value="NZ_KB902312.1"/>
</dbReference>
<gene>
    <name evidence="5" type="ORF">Wenmar_00801</name>
</gene>
<name>A0A0D0NQ65_9RHOB</name>
<dbReference type="PROSITE" id="PS00211">
    <property type="entry name" value="ABC_TRANSPORTER_1"/>
    <property type="match status" value="1"/>
</dbReference>
<dbReference type="GO" id="GO:0005524">
    <property type="term" value="F:ATP binding"/>
    <property type="evidence" value="ECO:0007669"/>
    <property type="project" value="UniProtKB-KW"/>
</dbReference>
<keyword evidence="1" id="KW-0813">Transport</keyword>
<dbReference type="OrthoDB" id="9802264at2"/>